<feature type="region of interest" description="Disordered" evidence="1">
    <location>
        <begin position="149"/>
        <end position="178"/>
    </location>
</feature>
<gene>
    <name evidence="2" type="ORF">ITP53_11460</name>
</gene>
<comment type="caution">
    <text evidence="2">The sequence shown here is derived from an EMBL/GenBank/DDBJ whole genome shotgun (WGS) entry which is preliminary data.</text>
</comment>
<proteinExistence type="predicted"/>
<evidence type="ECO:0000313" key="2">
    <source>
        <dbReference type="EMBL" id="MBF8186356.1"/>
    </source>
</evidence>
<dbReference type="EMBL" id="JADOGI010000026">
    <property type="protein sequence ID" value="MBF8186356.1"/>
    <property type="molecule type" value="Genomic_DNA"/>
</dbReference>
<protein>
    <submittedName>
        <fullName evidence="2">Uncharacterized protein</fullName>
    </submittedName>
</protein>
<keyword evidence="3" id="KW-1185">Reference proteome</keyword>
<dbReference type="Proteomes" id="UP000605361">
    <property type="component" value="Unassembled WGS sequence"/>
</dbReference>
<dbReference type="RefSeq" id="WP_195895333.1">
    <property type="nucleotide sequence ID" value="NZ_JADOGI010000026.1"/>
</dbReference>
<evidence type="ECO:0000313" key="3">
    <source>
        <dbReference type="Proteomes" id="UP000605361"/>
    </source>
</evidence>
<evidence type="ECO:0000256" key="1">
    <source>
        <dbReference type="SAM" id="MobiDB-lite"/>
    </source>
</evidence>
<organism evidence="2 3">
    <name type="scientific">Nonomuraea cypriaca</name>
    <dbReference type="NCBI Taxonomy" id="1187855"/>
    <lineage>
        <taxon>Bacteria</taxon>
        <taxon>Bacillati</taxon>
        <taxon>Actinomycetota</taxon>
        <taxon>Actinomycetes</taxon>
        <taxon>Streptosporangiales</taxon>
        <taxon>Streptosporangiaceae</taxon>
        <taxon>Nonomuraea</taxon>
    </lineage>
</organism>
<name>A0A931A4W8_9ACTN</name>
<reference evidence="2" key="1">
    <citation type="submission" date="2020-11" db="EMBL/GenBank/DDBJ databases">
        <title>Whole-genome analyses of Nonomuraea sp. K274.</title>
        <authorList>
            <person name="Veyisoglu A."/>
        </authorList>
    </citation>
    <scope>NUCLEOTIDE SEQUENCE</scope>
    <source>
        <strain evidence="2">K274</strain>
    </source>
</reference>
<accession>A0A931A4W8</accession>
<sequence length="178" mass="20986">MTKKVADREFVPRWGTQRRIEALIAIGWHVEEIERRLSSKEMVRRMRQRERVESATARKVAALYEQLWNVAPPESTAALRARKRAERKGWPRPMEWDDDWLDLSPDELERAIAAEVALMDRDELLACNRARLTYGDRSPLALAASREFMRRKSAARREQERRHLARRRAEREQLAQAA</sequence>
<dbReference type="AlphaFoldDB" id="A0A931A4W8"/>